<reference evidence="1 2" key="1">
    <citation type="submission" date="2020-03" db="EMBL/GenBank/DDBJ databases">
        <title>Genomic Encyclopedia of Type Strains, Phase III (KMG-III): the genomes of soil and plant-associated and newly described type strains.</title>
        <authorList>
            <person name="Whitman W."/>
        </authorList>
    </citation>
    <scope>NUCLEOTIDE SEQUENCE [LARGE SCALE GENOMIC DNA]</scope>
    <source>
        <strain evidence="1 2">CECT 4207</strain>
    </source>
</reference>
<comment type="caution">
    <text evidence="1">The sequence shown here is derived from an EMBL/GenBank/DDBJ whole genome shotgun (WGS) entry which is preliminary data.</text>
</comment>
<organism evidence="1 2">
    <name type="scientific">Paenarthrobacter ilicis</name>
    <dbReference type="NCBI Taxonomy" id="43665"/>
    <lineage>
        <taxon>Bacteria</taxon>
        <taxon>Bacillati</taxon>
        <taxon>Actinomycetota</taxon>
        <taxon>Actinomycetes</taxon>
        <taxon>Micrococcales</taxon>
        <taxon>Micrococcaceae</taxon>
        <taxon>Paenarthrobacter</taxon>
    </lineage>
</organism>
<sequence>MVSANNFDAVKSEYDVDLTVTLTEAPGADSREFHLRSAAGIMSPDPETLDSNLPDAPAALAAVEQFGEEIFFPEPRPDRICTQQYGGPQVAVVKGWFRGRKVLSQFSRTDGCEIARWKTLAALLGNTGGSTGAV</sequence>
<evidence type="ECO:0008006" key="3">
    <source>
        <dbReference type="Google" id="ProtNLM"/>
    </source>
</evidence>
<keyword evidence="2" id="KW-1185">Reference proteome</keyword>
<dbReference type="InterPro" id="IPR036819">
    <property type="entry name" value="Subtilisin_inhibitor-like_sf"/>
</dbReference>
<dbReference type="Gene3D" id="3.30.350.10">
    <property type="entry name" value="Subtilisin inhibitor-like"/>
    <property type="match status" value="1"/>
</dbReference>
<gene>
    <name evidence="1" type="ORF">FHR86_001711</name>
</gene>
<dbReference type="SUPFAM" id="SSF55399">
    <property type="entry name" value="Subtilisin inhibitor"/>
    <property type="match status" value="1"/>
</dbReference>
<protein>
    <recommendedName>
        <fullName evidence="3">Serine protease inhibitor</fullName>
    </recommendedName>
</protein>
<proteinExistence type="predicted"/>
<dbReference type="EMBL" id="JAAOZD010000003">
    <property type="protein sequence ID" value="NIJ01390.1"/>
    <property type="molecule type" value="Genomic_DNA"/>
</dbReference>
<evidence type="ECO:0000313" key="1">
    <source>
        <dbReference type="EMBL" id="NIJ01390.1"/>
    </source>
</evidence>
<dbReference type="RefSeq" id="WP_167265143.1">
    <property type="nucleotide sequence ID" value="NZ_BAAAVO010000013.1"/>
</dbReference>
<name>A0ABX0TJL2_9MICC</name>
<evidence type="ECO:0000313" key="2">
    <source>
        <dbReference type="Proteomes" id="UP000802392"/>
    </source>
</evidence>
<accession>A0ABX0TJL2</accession>
<dbReference type="Proteomes" id="UP000802392">
    <property type="component" value="Unassembled WGS sequence"/>
</dbReference>